<dbReference type="AlphaFoldDB" id="A0A943AD53"/>
<dbReference type="Proteomes" id="UP000759590">
    <property type="component" value="Unassembled WGS sequence"/>
</dbReference>
<evidence type="ECO:0000313" key="2">
    <source>
        <dbReference type="Proteomes" id="UP000759590"/>
    </source>
</evidence>
<dbReference type="GO" id="GO:0016787">
    <property type="term" value="F:hydrolase activity"/>
    <property type="evidence" value="ECO:0007669"/>
    <property type="project" value="UniProtKB-KW"/>
</dbReference>
<sequence length="105" mass="11969">MVAANEYDKTIWATYEKNHDTKLIKGDICGIVELPISTLPTRIVSLEYKPDSKNTLELYLDGGWQFSFRIYNASTKVESSLKFDIQIIGMPTTIISIDCRWSGEM</sequence>
<protein>
    <submittedName>
        <fullName evidence="1">HaeIII family restriction endonuclease</fullName>
        <ecNumber evidence="1">3.1.21.-</ecNumber>
    </submittedName>
</protein>
<dbReference type="Pfam" id="PF09556">
    <property type="entry name" value="RE_HaeIII"/>
    <property type="match status" value="1"/>
</dbReference>
<accession>A0A943AD53</accession>
<dbReference type="EC" id="3.1.21.-" evidence="1"/>
<dbReference type="GO" id="GO:0004519">
    <property type="term" value="F:endonuclease activity"/>
    <property type="evidence" value="ECO:0007669"/>
    <property type="project" value="UniProtKB-KW"/>
</dbReference>
<evidence type="ECO:0000313" key="1">
    <source>
        <dbReference type="EMBL" id="MBS4947288.1"/>
    </source>
</evidence>
<keyword evidence="1" id="KW-0255">Endonuclease</keyword>
<comment type="caution">
    <text evidence="1">The sequence shown here is derived from an EMBL/GenBank/DDBJ whole genome shotgun (WGS) entry which is preliminary data.</text>
</comment>
<keyword evidence="1" id="KW-0540">Nuclease</keyword>
<name>A0A943AD53_STRMT</name>
<keyword evidence="1" id="KW-0378">Hydrolase</keyword>
<organism evidence="1 2">
    <name type="scientific">Streptococcus mitis</name>
    <dbReference type="NCBI Taxonomy" id="28037"/>
    <lineage>
        <taxon>Bacteria</taxon>
        <taxon>Bacillati</taxon>
        <taxon>Bacillota</taxon>
        <taxon>Bacilli</taxon>
        <taxon>Lactobacillales</taxon>
        <taxon>Streptococcaceae</taxon>
        <taxon>Streptococcus</taxon>
        <taxon>Streptococcus mitis group</taxon>
    </lineage>
</organism>
<gene>
    <name evidence="1" type="ORF">KHZ51_01005</name>
</gene>
<dbReference type="InterPro" id="IPR019059">
    <property type="entry name" value="Restrct_endonuc_II_HaeIII"/>
</dbReference>
<proteinExistence type="predicted"/>
<dbReference type="EMBL" id="JAGZLW010000002">
    <property type="protein sequence ID" value="MBS4947288.1"/>
    <property type="molecule type" value="Genomic_DNA"/>
</dbReference>
<reference evidence="1" key="1">
    <citation type="submission" date="2021-02" db="EMBL/GenBank/DDBJ databases">
        <title>Infant gut strain persistence is associated with maternal origin, phylogeny, and functional potential including surface adhesion and iron acquisition.</title>
        <authorList>
            <person name="Lou Y.C."/>
        </authorList>
    </citation>
    <scope>NUCLEOTIDE SEQUENCE</scope>
    <source>
        <strain evidence="1">L3_114_025G1_dasL3_114_025G1_concoct_29</strain>
    </source>
</reference>